<protein>
    <submittedName>
        <fullName evidence="1">Uncharacterized protein</fullName>
    </submittedName>
</protein>
<keyword evidence="2" id="KW-1185">Reference proteome</keyword>
<dbReference type="KEGG" id="hhb:Hhub_4186"/>
<evidence type="ECO:0000313" key="1">
    <source>
        <dbReference type="EMBL" id="CQH63787.1"/>
    </source>
</evidence>
<dbReference type="GeneID" id="43331089"/>
<sequence>MTYRDTERAKEKEETIQNDLVEELSELDVDLGEEELEEFADKIVEDSVQVKGPEEDTSIKLMVSTKTGGKSTKPGNIRYHPTKILEIAASGSLTVGSAVGMPVLAPAAAIVLWASVWRGFSIDITTEEAFVYWIIWKHQDEDGWTPAATLPEFIDEEVDEVNLEIALDESDIEQAVSKFLRIDALQKREHDGDIYYHPREYCKTAWE</sequence>
<proteinExistence type="predicted"/>
<geneLocation type="plasmid" evidence="2">
    <name>pSTJ001</name>
</geneLocation>
<organism evidence="1 2">
    <name type="scientific">Halobacterium hubeiense</name>
    <dbReference type="NCBI Taxonomy" id="1407499"/>
    <lineage>
        <taxon>Archaea</taxon>
        <taxon>Methanobacteriati</taxon>
        <taxon>Methanobacteriota</taxon>
        <taxon>Stenosarchaea group</taxon>
        <taxon>Halobacteria</taxon>
        <taxon>Halobacteriales</taxon>
        <taxon>Halobacteriaceae</taxon>
        <taxon>Halobacterium</taxon>
    </lineage>
</organism>
<dbReference type="AlphaFoldDB" id="A0A0U5H4Q4"/>
<gene>
    <name evidence="1" type="ORF">HHUB_4186</name>
</gene>
<name>A0A0U5H4Q4_9EURY</name>
<dbReference type="RefSeq" id="WP_157534016.1">
    <property type="nucleotide sequence ID" value="NZ_LN831303.1"/>
</dbReference>
<reference evidence="2" key="1">
    <citation type="journal article" date="2016" name="Environ. Microbiol.">
        <title>The complete genome of a viable archaeum isolated from 123-million-year-old rock salt.</title>
        <authorList>
            <person name="Jaakkola S.T."/>
            <person name="Pfeiffer F."/>
            <person name="Ravantti J.J."/>
            <person name="Guo Q."/>
            <person name="Liu Y."/>
            <person name="Chen X."/>
            <person name="Ma H."/>
            <person name="Yang C."/>
            <person name="Oksanen H.M."/>
            <person name="Bamford D.H."/>
        </authorList>
    </citation>
    <scope>NUCLEOTIDE SEQUENCE</scope>
    <source>
        <strain evidence="2">JI20-1</strain>
        <plasmid evidence="2">Plasmid pSTJ001</plasmid>
    </source>
</reference>
<evidence type="ECO:0000313" key="2">
    <source>
        <dbReference type="Proteomes" id="UP000066737"/>
    </source>
</evidence>
<dbReference type="EMBL" id="LN831303">
    <property type="protein sequence ID" value="CQH63787.1"/>
    <property type="molecule type" value="Genomic_DNA"/>
</dbReference>
<dbReference type="Proteomes" id="UP000066737">
    <property type="component" value="Plasmid pSTJ001"/>
</dbReference>
<accession>A0A0U5H4Q4</accession>